<dbReference type="EMBL" id="MHOV01000005">
    <property type="protein sequence ID" value="OGZ70665.1"/>
    <property type="molecule type" value="Genomic_DNA"/>
</dbReference>
<dbReference type="AlphaFoldDB" id="A0A1G2I7H4"/>
<keyword evidence="1" id="KW-0812">Transmembrane</keyword>
<sequence length="512" mass="56638">MNKKIIFIILIVIIIAGFTAFFYYRDQIFSKEIVRFEILGQDSVKMGEEMEYTVKYKNNGNFALENPKLIFELSDNSLTEDSKLRITQDLKDVYPGTEEFVKFKARLLGKEGDFKVVKATLSYTPHGLSARYESETTFTTKIETVPITLTYDLPSRAEKGKEITYNINYFSNIDYPLENLSIKIEPVNGFNFKSATPSSLDNSEWKLSTLSKTQGGRIIIKGVIGADAGNHLSFLAKLGMWRDGNFVVIKEASQDVEVIQPLIFISQQINGSLNYVASPGETLKYRIFLRNIGPSSFNNLFVTSSIDSQAFDLSTLLSDGGQIRTSDGLIAFDARNVAGLQNLAPQQETNVSFSVKLKDSWSISDSEKNNVVIKNKVDVSGISQEFSNKVSSKLEVIQTALKNQDQYQITWQVKNYFNDVKNIKVKALLPQGATLSDVISPESEASHFSFDSQSREIVWSVGDLLAGSGTTLVFQVAAGVGALQVIGQATVSGEDQAANMVVQSVAQAINPN</sequence>
<keyword evidence="1" id="KW-0472">Membrane</keyword>
<dbReference type="Gene3D" id="2.60.40.1170">
    <property type="entry name" value="Mu homology domain, subdomain B"/>
    <property type="match status" value="1"/>
</dbReference>
<reference evidence="2 3" key="1">
    <citation type="journal article" date="2016" name="Nat. Commun.">
        <title>Thousands of microbial genomes shed light on interconnected biogeochemical processes in an aquifer system.</title>
        <authorList>
            <person name="Anantharaman K."/>
            <person name="Brown C.T."/>
            <person name="Hug L.A."/>
            <person name="Sharon I."/>
            <person name="Castelle C.J."/>
            <person name="Probst A.J."/>
            <person name="Thomas B.C."/>
            <person name="Singh A."/>
            <person name="Wilkins M.J."/>
            <person name="Karaoz U."/>
            <person name="Brodie E.L."/>
            <person name="Williams K.H."/>
            <person name="Hubbard S.S."/>
            <person name="Banfield J.F."/>
        </authorList>
    </citation>
    <scope>NUCLEOTIDE SEQUENCE [LARGE SCALE GENOMIC DNA]</scope>
</reference>
<name>A0A1G2I7H4_9BACT</name>
<proteinExistence type="predicted"/>
<feature type="transmembrane region" description="Helical" evidence="1">
    <location>
        <begin position="5"/>
        <end position="24"/>
    </location>
</feature>
<dbReference type="Proteomes" id="UP000179214">
    <property type="component" value="Unassembled WGS sequence"/>
</dbReference>
<evidence type="ECO:0000313" key="2">
    <source>
        <dbReference type="EMBL" id="OGZ70665.1"/>
    </source>
</evidence>
<comment type="caution">
    <text evidence="2">The sequence shown here is derived from an EMBL/GenBank/DDBJ whole genome shotgun (WGS) entry which is preliminary data.</text>
</comment>
<evidence type="ECO:0000256" key="1">
    <source>
        <dbReference type="SAM" id="Phobius"/>
    </source>
</evidence>
<evidence type="ECO:0008006" key="4">
    <source>
        <dbReference type="Google" id="ProtNLM"/>
    </source>
</evidence>
<organism evidence="2 3">
    <name type="scientific">Candidatus Staskawiczbacteria bacterium RIFCSPHIGHO2_12_FULL_38_11</name>
    <dbReference type="NCBI Taxonomy" id="1802209"/>
    <lineage>
        <taxon>Bacteria</taxon>
        <taxon>Candidatus Staskawicziibacteriota</taxon>
    </lineage>
</organism>
<accession>A0A1G2I7H4</accession>
<protein>
    <recommendedName>
        <fullName evidence="4">DUF11 domain-containing protein</fullName>
    </recommendedName>
</protein>
<evidence type="ECO:0000313" key="3">
    <source>
        <dbReference type="Proteomes" id="UP000179214"/>
    </source>
</evidence>
<gene>
    <name evidence="2" type="ORF">A3F47_00195</name>
</gene>
<keyword evidence="1" id="KW-1133">Transmembrane helix</keyword>